<dbReference type="EMBL" id="JARK01001393">
    <property type="protein sequence ID" value="EYC10179.1"/>
    <property type="molecule type" value="Genomic_DNA"/>
</dbReference>
<dbReference type="Proteomes" id="UP000024635">
    <property type="component" value="Unassembled WGS sequence"/>
</dbReference>
<comment type="caution">
    <text evidence="1">The sequence shown here is derived from an EMBL/GenBank/DDBJ whole genome shotgun (WGS) entry which is preliminary data.</text>
</comment>
<gene>
    <name evidence="1" type="primary">Acey_s0057.g2805</name>
    <name evidence="1" type="ORF">Y032_0057g2805</name>
</gene>
<sequence>MQSKQRNVSTRNPSIIFFSAAAILPSTAAMRRKAWAAIKVRMAATGRGVAREGDHLLLANRELIEHAGPPSRSIGA</sequence>
<evidence type="ECO:0000313" key="1">
    <source>
        <dbReference type="EMBL" id="EYC10179.1"/>
    </source>
</evidence>
<reference evidence="2" key="1">
    <citation type="journal article" date="2015" name="Nat. Genet.">
        <title>The genome and transcriptome of the zoonotic hookworm Ancylostoma ceylanicum identify infection-specific gene families.</title>
        <authorList>
            <person name="Schwarz E.M."/>
            <person name="Hu Y."/>
            <person name="Antoshechkin I."/>
            <person name="Miller M.M."/>
            <person name="Sternberg P.W."/>
            <person name="Aroian R.V."/>
        </authorList>
    </citation>
    <scope>NUCLEOTIDE SEQUENCE</scope>
    <source>
        <strain evidence="2">HY135</strain>
    </source>
</reference>
<name>A0A016U4G4_9BILA</name>
<keyword evidence="2" id="KW-1185">Reference proteome</keyword>
<protein>
    <submittedName>
        <fullName evidence="1">Uncharacterized protein</fullName>
    </submittedName>
</protein>
<accession>A0A016U4G4</accession>
<organism evidence="1 2">
    <name type="scientific">Ancylostoma ceylanicum</name>
    <dbReference type="NCBI Taxonomy" id="53326"/>
    <lineage>
        <taxon>Eukaryota</taxon>
        <taxon>Metazoa</taxon>
        <taxon>Ecdysozoa</taxon>
        <taxon>Nematoda</taxon>
        <taxon>Chromadorea</taxon>
        <taxon>Rhabditida</taxon>
        <taxon>Rhabditina</taxon>
        <taxon>Rhabditomorpha</taxon>
        <taxon>Strongyloidea</taxon>
        <taxon>Ancylostomatidae</taxon>
        <taxon>Ancylostomatinae</taxon>
        <taxon>Ancylostoma</taxon>
    </lineage>
</organism>
<evidence type="ECO:0000313" key="2">
    <source>
        <dbReference type="Proteomes" id="UP000024635"/>
    </source>
</evidence>
<proteinExistence type="predicted"/>
<dbReference type="AlphaFoldDB" id="A0A016U4G4"/>